<dbReference type="RefSeq" id="WP_087375722.1">
    <property type="nucleotide sequence ID" value="NZ_CAJLBM010000051.1"/>
</dbReference>
<sequence>MRTKEECAKLINSYKQKLQQEYGIRSLRIFGSMARNEQTENSDVDICIEAEPTGLIRFAGLKRFFEELLGCSVDLVRFNDNMDSFFKKQIEKDGFFVF</sequence>
<dbReference type="PANTHER" id="PTHR33571">
    <property type="entry name" value="SSL8005 PROTEIN"/>
    <property type="match status" value="1"/>
</dbReference>
<evidence type="ECO:0000256" key="7">
    <source>
        <dbReference type="ARBA" id="ARBA00022840"/>
    </source>
</evidence>
<evidence type="ECO:0000259" key="10">
    <source>
        <dbReference type="Pfam" id="PF01909"/>
    </source>
</evidence>
<evidence type="ECO:0000256" key="2">
    <source>
        <dbReference type="ARBA" id="ARBA00022649"/>
    </source>
</evidence>
<dbReference type="Pfam" id="PF01909">
    <property type="entry name" value="NTP_transf_2"/>
    <property type="match status" value="1"/>
</dbReference>
<protein>
    <submittedName>
        <fullName evidence="11">DNA polymerase subunit beta</fullName>
    </submittedName>
</protein>
<gene>
    <name evidence="11" type="ORF">B5F96_17070</name>
</gene>
<keyword evidence="4" id="KW-0548">Nucleotidyltransferase</keyword>
<keyword evidence="6" id="KW-0547">Nucleotide-binding</keyword>
<dbReference type="InterPro" id="IPR002934">
    <property type="entry name" value="Polymerase_NTP_transf_dom"/>
</dbReference>
<evidence type="ECO:0000256" key="3">
    <source>
        <dbReference type="ARBA" id="ARBA00022679"/>
    </source>
</evidence>
<dbReference type="EMBL" id="NFIJ01000028">
    <property type="protein sequence ID" value="OUO02309.1"/>
    <property type="molecule type" value="Genomic_DNA"/>
</dbReference>
<evidence type="ECO:0000256" key="1">
    <source>
        <dbReference type="ARBA" id="ARBA00001946"/>
    </source>
</evidence>
<dbReference type="Gene3D" id="3.30.460.10">
    <property type="entry name" value="Beta Polymerase, domain 2"/>
    <property type="match status" value="1"/>
</dbReference>
<dbReference type="InterPro" id="IPR052038">
    <property type="entry name" value="Type-VII_TA_antitoxin"/>
</dbReference>
<dbReference type="SUPFAM" id="SSF81301">
    <property type="entry name" value="Nucleotidyltransferase"/>
    <property type="match status" value="1"/>
</dbReference>
<keyword evidence="5" id="KW-0479">Metal-binding</keyword>
<dbReference type="GO" id="GO:0016779">
    <property type="term" value="F:nucleotidyltransferase activity"/>
    <property type="evidence" value="ECO:0007669"/>
    <property type="project" value="UniProtKB-KW"/>
</dbReference>
<evidence type="ECO:0000256" key="4">
    <source>
        <dbReference type="ARBA" id="ARBA00022695"/>
    </source>
</evidence>
<dbReference type="Proteomes" id="UP000195975">
    <property type="component" value="Unassembled WGS sequence"/>
</dbReference>
<dbReference type="InterPro" id="IPR043519">
    <property type="entry name" value="NT_sf"/>
</dbReference>
<proteinExistence type="inferred from homology"/>
<dbReference type="GO" id="GO:0005524">
    <property type="term" value="F:ATP binding"/>
    <property type="evidence" value="ECO:0007669"/>
    <property type="project" value="UniProtKB-KW"/>
</dbReference>
<dbReference type="CDD" id="cd05403">
    <property type="entry name" value="NT_KNTase_like"/>
    <property type="match status" value="1"/>
</dbReference>
<keyword evidence="8" id="KW-0460">Magnesium</keyword>
<name>A0A9Q5X6C6_9BACT</name>
<organism evidence="11 12">
    <name type="scientific">Parabacteroides johnsonii</name>
    <dbReference type="NCBI Taxonomy" id="387661"/>
    <lineage>
        <taxon>Bacteria</taxon>
        <taxon>Pseudomonadati</taxon>
        <taxon>Bacteroidota</taxon>
        <taxon>Bacteroidia</taxon>
        <taxon>Bacteroidales</taxon>
        <taxon>Tannerellaceae</taxon>
        <taxon>Parabacteroides</taxon>
    </lineage>
</organism>
<keyword evidence="2" id="KW-1277">Toxin-antitoxin system</keyword>
<comment type="similarity">
    <text evidence="9">Belongs to the MntA antitoxin family.</text>
</comment>
<dbReference type="PANTHER" id="PTHR33571:SF14">
    <property type="entry name" value="PROTEIN ADENYLYLTRANSFERASE MJ0435-RELATED"/>
    <property type="match status" value="1"/>
</dbReference>
<evidence type="ECO:0000313" key="12">
    <source>
        <dbReference type="Proteomes" id="UP000195975"/>
    </source>
</evidence>
<dbReference type="GO" id="GO:0046872">
    <property type="term" value="F:metal ion binding"/>
    <property type="evidence" value="ECO:0007669"/>
    <property type="project" value="UniProtKB-KW"/>
</dbReference>
<reference evidence="12" key="1">
    <citation type="submission" date="2017-04" db="EMBL/GenBank/DDBJ databases">
        <title>Function of individual gut microbiota members based on whole genome sequencing of pure cultures obtained from chicken caecum.</title>
        <authorList>
            <person name="Medvecky M."/>
            <person name="Cejkova D."/>
            <person name="Polansky O."/>
            <person name="Karasova D."/>
            <person name="Kubasova T."/>
            <person name="Cizek A."/>
            <person name="Rychlik I."/>
        </authorList>
    </citation>
    <scope>NUCLEOTIDE SEQUENCE [LARGE SCALE GENOMIC DNA]</scope>
    <source>
        <strain evidence="12">An42</strain>
    </source>
</reference>
<keyword evidence="7" id="KW-0067">ATP-binding</keyword>
<evidence type="ECO:0000313" key="11">
    <source>
        <dbReference type="EMBL" id="OUO02309.1"/>
    </source>
</evidence>
<evidence type="ECO:0000256" key="8">
    <source>
        <dbReference type="ARBA" id="ARBA00022842"/>
    </source>
</evidence>
<evidence type="ECO:0000256" key="5">
    <source>
        <dbReference type="ARBA" id="ARBA00022723"/>
    </source>
</evidence>
<accession>A0A9Q5X6C6</accession>
<evidence type="ECO:0000256" key="6">
    <source>
        <dbReference type="ARBA" id="ARBA00022741"/>
    </source>
</evidence>
<comment type="cofactor">
    <cofactor evidence="1">
        <name>Mg(2+)</name>
        <dbReference type="ChEBI" id="CHEBI:18420"/>
    </cofactor>
</comment>
<dbReference type="AlphaFoldDB" id="A0A9Q5X6C6"/>
<feature type="domain" description="Polymerase nucleotidyl transferase" evidence="10">
    <location>
        <begin position="13"/>
        <end position="93"/>
    </location>
</feature>
<keyword evidence="3" id="KW-0808">Transferase</keyword>
<evidence type="ECO:0000256" key="9">
    <source>
        <dbReference type="ARBA" id="ARBA00038276"/>
    </source>
</evidence>
<comment type="caution">
    <text evidence="11">The sequence shown here is derived from an EMBL/GenBank/DDBJ whole genome shotgun (WGS) entry which is preliminary data.</text>
</comment>